<dbReference type="SUPFAM" id="SSF56563">
    <property type="entry name" value="Major capsid protein gp5"/>
    <property type="match status" value="1"/>
</dbReference>
<sequence>MALTLIEDAKLAETPLQAGVIETIAKNSGVLERMPFLAVSSNSYTYNREEALPGIAFRAVGEGYTESTGVVNPVTEVLSILGGVSDYDRALVKTQGNVNDLRAVHDAMKAKAASLKFTRTFFNGDSLANPKEFDGLAKRLTGAQSIVMGSSDGGDALTLAKLDELLDAVTGGADALFLNKRLRRKVSDLVRAAGQATEIVSDAFGRQLTAYAGVPLVIVEGDETGADILGFTEPDLDNGDKSVTASIYAVKFGAKEFVSGLQCGGVDVIDHGLYAGGTAYRTMIEWIVGIGLFHPKAAARLKGIKNA</sequence>
<reference evidence="1 2" key="2">
    <citation type="submission" date="2020-05" db="EMBL/GenBank/DDBJ databases">
        <title>Draft genome sequence of Desulfovibrio sp. strainFSS-1.</title>
        <authorList>
            <person name="Shimoshige H."/>
            <person name="Kobayashi H."/>
            <person name="Maekawa T."/>
        </authorList>
    </citation>
    <scope>NUCLEOTIDE SEQUENCE [LARGE SCALE GENOMIC DNA]</scope>
    <source>
        <strain evidence="1 2">SIID29052-01</strain>
    </source>
</reference>
<keyword evidence="2" id="KW-1185">Reference proteome</keyword>
<evidence type="ECO:0000313" key="2">
    <source>
        <dbReference type="Proteomes" id="UP000494245"/>
    </source>
</evidence>
<protein>
    <recommendedName>
        <fullName evidence="3">Phage major capsid protein</fullName>
    </recommendedName>
</protein>
<dbReference type="Pfam" id="PF20911">
    <property type="entry name" value="GP7"/>
    <property type="match status" value="1"/>
</dbReference>
<reference evidence="1 2" key="1">
    <citation type="submission" date="2020-04" db="EMBL/GenBank/DDBJ databases">
        <authorList>
            <consortium name="Desulfovibrio sp. FSS-1 genome sequencing consortium"/>
            <person name="Shimoshige H."/>
            <person name="Kobayashi H."/>
            <person name="Maekawa T."/>
        </authorList>
    </citation>
    <scope>NUCLEOTIDE SEQUENCE [LARGE SCALE GENOMIC DNA]</scope>
    <source>
        <strain evidence="1 2">SIID29052-01</strain>
    </source>
</reference>
<name>A0A6V8LMJ2_9BACT</name>
<dbReference type="InterPro" id="IPR048813">
    <property type="entry name" value="GP7-like"/>
</dbReference>
<dbReference type="AlphaFoldDB" id="A0A6V8LMJ2"/>
<proteinExistence type="predicted"/>
<gene>
    <name evidence="1" type="ORF">NNJEOMEG_00042</name>
</gene>
<dbReference type="EMBL" id="BLTE01000001">
    <property type="protein sequence ID" value="GFK92220.1"/>
    <property type="molecule type" value="Genomic_DNA"/>
</dbReference>
<evidence type="ECO:0008006" key="3">
    <source>
        <dbReference type="Google" id="ProtNLM"/>
    </source>
</evidence>
<evidence type="ECO:0000313" key="1">
    <source>
        <dbReference type="EMBL" id="GFK92220.1"/>
    </source>
</evidence>
<dbReference type="Proteomes" id="UP000494245">
    <property type="component" value="Unassembled WGS sequence"/>
</dbReference>
<comment type="caution">
    <text evidence="1">The sequence shown here is derived from an EMBL/GenBank/DDBJ whole genome shotgun (WGS) entry which is preliminary data.</text>
</comment>
<dbReference type="NCBIfam" id="NF045672">
    <property type="entry name" value="MCP_gp7_epsi_15"/>
    <property type="match status" value="1"/>
</dbReference>
<accession>A0A6V8LMJ2</accession>
<organism evidence="1 2">
    <name type="scientific">Fundidesulfovibrio magnetotacticus</name>
    <dbReference type="NCBI Taxonomy" id="2730080"/>
    <lineage>
        <taxon>Bacteria</taxon>
        <taxon>Pseudomonadati</taxon>
        <taxon>Thermodesulfobacteriota</taxon>
        <taxon>Desulfovibrionia</taxon>
        <taxon>Desulfovibrionales</taxon>
        <taxon>Desulfovibrionaceae</taxon>
        <taxon>Fundidesulfovibrio</taxon>
    </lineage>
</organism>
<dbReference type="RefSeq" id="WP_173080156.1">
    <property type="nucleotide sequence ID" value="NZ_BLTE01000001.1"/>
</dbReference>